<reference evidence="1 2" key="1">
    <citation type="journal article" date="2018" name="Sci. Data">
        <title>The draft genome sequence of cork oak.</title>
        <authorList>
            <person name="Ramos A.M."/>
            <person name="Usie A."/>
            <person name="Barbosa P."/>
            <person name="Barros P.M."/>
            <person name="Capote T."/>
            <person name="Chaves I."/>
            <person name="Simoes F."/>
            <person name="Abreu I."/>
            <person name="Carrasquinho I."/>
            <person name="Faro C."/>
            <person name="Guimaraes J.B."/>
            <person name="Mendonca D."/>
            <person name="Nobrega F."/>
            <person name="Rodrigues L."/>
            <person name="Saibo N.J.M."/>
            <person name="Varela M.C."/>
            <person name="Egas C."/>
            <person name="Matos J."/>
            <person name="Miguel C.M."/>
            <person name="Oliveira M.M."/>
            <person name="Ricardo C.P."/>
            <person name="Goncalves S."/>
        </authorList>
    </citation>
    <scope>NUCLEOTIDE SEQUENCE [LARGE SCALE GENOMIC DNA]</scope>
    <source>
        <strain evidence="2">cv. HL8</strain>
    </source>
</reference>
<keyword evidence="2" id="KW-1185">Reference proteome</keyword>
<gene>
    <name evidence="1" type="ORF">CFP56_021657</name>
</gene>
<organism evidence="1 2">
    <name type="scientific">Quercus suber</name>
    <name type="common">Cork oak</name>
    <dbReference type="NCBI Taxonomy" id="58331"/>
    <lineage>
        <taxon>Eukaryota</taxon>
        <taxon>Viridiplantae</taxon>
        <taxon>Streptophyta</taxon>
        <taxon>Embryophyta</taxon>
        <taxon>Tracheophyta</taxon>
        <taxon>Spermatophyta</taxon>
        <taxon>Magnoliopsida</taxon>
        <taxon>eudicotyledons</taxon>
        <taxon>Gunneridae</taxon>
        <taxon>Pentapetalae</taxon>
        <taxon>rosids</taxon>
        <taxon>fabids</taxon>
        <taxon>Fagales</taxon>
        <taxon>Fagaceae</taxon>
        <taxon>Quercus</taxon>
    </lineage>
</organism>
<dbReference type="InterPro" id="IPR040256">
    <property type="entry name" value="At4g02000-like"/>
</dbReference>
<proteinExistence type="predicted"/>
<dbReference type="PANTHER" id="PTHR31286">
    <property type="entry name" value="GLYCINE-RICH CELL WALL STRUCTURAL PROTEIN 1.8-LIKE"/>
    <property type="match status" value="1"/>
</dbReference>
<protein>
    <submittedName>
        <fullName evidence="1">Uncharacterized protein</fullName>
    </submittedName>
</protein>
<dbReference type="Proteomes" id="UP000237347">
    <property type="component" value="Unassembled WGS sequence"/>
</dbReference>
<dbReference type="EMBL" id="PKMF04000335">
    <property type="protein sequence ID" value="KAK7837170.1"/>
    <property type="molecule type" value="Genomic_DNA"/>
</dbReference>
<evidence type="ECO:0000313" key="2">
    <source>
        <dbReference type="Proteomes" id="UP000237347"/>
    </source>
</evidence>
<accession>A0AAW0KCN8</accession>
<dbReference type="PANTHER" id="PTHR31286:SF62">
    <property type="entry name" value="ZINC FINGER, CCHC-TYPE-LIKE PROTEIN"/>
    <property type="match status" value="1"/>
</dbReference>
<dbReference type="AlphaFoldDB" id="A0AAW0KCN8"/>
<sequence>MVTMDSDFVERLQKISLIEEEEMDISVTVNHHRETLEEYSLSMIGCFLYEKPLNLRAAKSLLRSIWRMGSDLKIVEMLGLSFDLMNEEAGKEIGSALGKVVEVDGKAIAAEQARFLRVRIDIPLDKPLRRGALVVNLEGDRS</sequence>
<evidence type="ECO:0000313" key="1">
    <source>
        <dbReference type="EMBL" id="KAK7837170.1"/>
    </source>
</evidence>
<comment type="caution">
    <text evidence="1">The sequence shown here is derived from an EMBL/GenBank/DDBJ whole genome shotgun (WGS) entry which is preliminary data.</text>
</comment>
<dbReference type="Gramene" id="rna-CFP56_37016">
    <property type="protein sequence ID" value="cds-POE83980.1"/>
    <property type="gene ID" value="gene-CFP56_37016"/>
</dbReference>
<name>A0AAW0KCN8_QUESU</name>